<protein>
    <submittedName>
        <fullName evidence="3">SMP-30/gluconolactonase/LRE family protein</fullName>
    </submittedName>
</protein>
<dbReference type="KEGG" id="hdh:G5B40_05435"/>
<dbReference type="Proteomes" id="UP000503336">
    <property type="component" value="Chromosome"/>
</dbReference>
<dbReference type="PANTHER" id="PTHR47572:SF4">
    <property type="entry name" value="LACTONASE DRP35"/>
    <property type="match status" value="1"/>
</dbReference>
<proteinExistence type="predicted"/>
<dbReference type="InterPro" id="IPR013658">
    <property type="entry name" value="SGL"/>
</dbReference>
<accession>A0A7L5BUK0</accession>
<sequence length="319" mass="34085">MTAVALDALSFLGSSLSRPECVLATRSGDLFVSDSRGGVSIVNPDGREILVKARKAPEGFLPNGIALLDDRSFLIANLGPTGGVYHLAQDGTLTPRLVEIDGKPLPPTNFVGLDRRGRIWVTVSTWLNPRERSMFKGHADGFIVLIEGGGARIVAEGLGFTNEAIVDPTGEWLYVNETMAQRTSRFPILADGALGAKELVAAYGPTTFPDGLAFDDAGGVWIVSVASNRLIRTAPDGTQTTFIEDADPEVLADVAAQFDAGACARPLIDSGGKRRLGNLASLAFGGEDLQTIYLGTLFLNEIIHFRSSFRGAKPVHWEF</sequence>
<reference evidence="3 4" key="1">
    <citation type="submission" date="2020-02" db="EMBL/GenBank/DDBJ databases">
        <title>complete genome sequence of Rhodobacteraceae bacterium.</title>
        <authorList>
            <person name="Park J."/>
            <person name="Kim Y.-S."/>
            <person name="Kim K.-H."/>
        </authorList>
    </citation>
    <scope>NUCLEOTIDE SEQUENCE [LARGE SCALE GENOMIC DNA]</scope>
    <source>
        <strain evidence="3 4">RR4-56</strain>
    </source>
</reference>
<feature type="domain" description="SMP-30/Gluconolactonase/LRE-like region" evidence="2">
    <location>
        <begin position="20"/>
        <end position="243"/>
    </location>
</feature>
<dbReference type="Gene3D" id="2.120.10.30">
    <property type="entry name" value="TolB, C-terminal domain"/>
    <property type="match status" value="1"/>
</dbReference>
<evidence type="ECO:0000313" key="3">
    <source>
        <dbReference type="EMBL" id="QIE54941.1"/>
    </source>
</evidence>
<dbReference type="SUPFAM" id="SSF63829">
    <property type="entry name" value="Calcium-dependent phosphotriesterase"/>
    <property type="match status" value="1"/>
</dbReference>
<dbReference type="InterPro" id="IPR011042">
    <property type="entry name" value="6-blade_b-propeller_TolB-like"/>
</dbReference>
<dbReference type="AlphaFoldDB" id="A0A7L5BUK0"/>
<dbReference type="PANTHER" id="PTHR47572">
    <property type="entry name" value="LIPOPROTEIN-RELATED"/>
    <property type="match status" value="1"/>
</dbReference>
<gene>
    <name evidence="3" type="ORF">G5B40_05435</name>
</gene>
<dbReference type="RefSeq" id="WP_165096013.1">
    <property type="nucleotide sequence ID" value="NZ_CP049056.1"/>
</dbReference>
<dbReference type="InterPro" id="IPR051262">
    <property type="entry name" value="SMP-30/CGR1_Lactonase"/>
</dbReference>
<keyword evidence="4" id="KW-1185">Reference proteome</keyword>
<evidence type="ECO:0000256" key="1">
    <source>
        <dbReference type="ARBA" id="ARBA00022801"/>
    </source>
</evidence>
<dbReference type="Pfam" id="PF08450">
    <property type="entry name" value="SGL"/>
    <property type="match status" value="1"/>
</dbReference>
<keyword evidence="1" id="KW-0378">Hydrolase</keyword>
<dbReference type="GO" id="GO:0016787">
    <property type="term" value="F:hydrolase activity"/>
    <property type="evidence" value="ECO:0007669"/>
    <property type="project" value="UniProtKB-KW"/>
</dbReference>
<dbReference type="EMBL" id="CP049056">
    <property type="protein sequence ID" value="QIE54941.1"/>
    <property type="molecule type" value="Genomic_DNA"/>
</dbReference>
<name>A0A7L5BUK0_9RHOB</name>
<organism evidence="3 4">
    <name type="scientific">Pikeienuella piscinae</name>
    <dbReference type="NCBI Taxonomy" id="2748098"/>
    <lineage>
        <taxon>Bacteria</taxon>
        <taxon>Pseudomonadati</taxon>
        <taxon>Pseudomonadota</taxon>
        <taxon>Alphaproteobacteria</taxon>
        <taxon>Rhodobacterales</taxon>
        <taxon>Paracoccaceae</taxon>
        <taxon>Pikeienuella</taxon>
    </lineage>
</organism>
<evidence type="ECO:0000313" key="4">
    <source>
        <dbReference type="Proteomes" id="UP000503336"/>
    </source>
</evidence>
<evidence type="ECO:0000259" key="2">
    <source>
        <dbReference type="Pfam" id="PF08450"/>
    </source>
</evidence>